<evidence type="ECO:0000313" key="4">
    <source>
        <dbReference type="Proteomes" id="UP000321429"/>
    </source>
</evidence>
<keyword evidence="3" id="KW-1185">Reference proteome</keyword>
<dbReference type="SUPFAM" id="SSF56784">
    <property type="entry name" value="HAD-like"/>
    <property type="match status" value="1"/>
</dbReference>
<dbReference type="EMBL" id="JQCB01000006">
    <property type="protein sequence ID" value="KRN95976.1"/>
    <property type="molecule type" value="Genomic_DNA"/>
</dbReference>
<dbReference type="GO" id="GO:0016791">
    <property type="term" value="F:phosphatase activity"/>
    <property type="evidence" value="ECO:0007669"/>
    <property type="project" value="TreeGrafter"/>
</dbReference>
<dbReference type="Proteomes" id="UP000321429">
    <property type="component" value="Unassembled WGS sequence"/>
</dbReference>
<proteinExistence type="predicted"/>
<dbReference type="Gene3D" id="3.30.1240.10">
    <property type="match status" value="1"/>
</dbReference>
<dbReference type="PROSITE" id="PS01228">
    <property type="entry name" value="COF_1"/>
    <property type="match status" value="1"/>
</dbReference>
<reference evidence="2 3" key="1">
    <citation type="journal article" date="2015" name="Genome Announc.">
        <title>Expanding the biotechnology potential of lactobacilli through comparative genomics of 213 strains and associated genera.</title>
        <authorList>
            <person name="Sun Z."/>
            <person name="Harris H.M."/>
            <person name="McCann A."/>
            <person name="Guo C."/>
            <person name="Argimon S."/>
            <person name="Zhang W."/>
            <person name="Yang X."/>
            <person name="Jeffery I.B."/>
            <person name="Cooney J.C."/>
            <person name="Kagawa T.F."/>
            <person name="Liu W."/>
            <person name="Song Y."/>
            <person name="Salvetti E."/>
            <person name="Wrobel A."/>
            <person name="Rasinkangas P."/>
            <person name="Parkhill J."/>
            <person name="Rea M.C."/>
            <person name="O'Sullivan O."/>
            <person name="Ritari J."/>
            <person name="Douillard F.P."/>
            <person name="Paul Ross R."/>
            <person name="Yang R."/>
            <person name="Briner A.E."/>
            <person name="Felis G.E."/>
            <person name="de Vos W.M."/>
            <person name="Barrangou R."/>
            <person name="Klaenhammer T.R."/>
            <person name="Caufield P.W."/>
            <person name="Cui Y."/>
            <person name="Zhang H."/>
            <person name="O'Toole P.W."/>
        </authorList>
    </citation>
    <scope>NUCLEOTIDE SEQUENCE [LARGE SCALE GENOMIC DNA]</scope>
    <source>
        <strain evidence="2 3">DSM 22696</strain>
    </source>
</reference>
<evidence type="ECO:0000313" key="3">
    <source>
        <dbReference type="Proteomes" id="UP000051139"/>
    </source>
</evidence>
<dbReference type="InterPro" id="IPR023214">
    <property type="entry name" value="HAD_sf"/>
</dbReference>
<gene>
    <name evidence="2" type="ORF">IV55_GL001647</name>
    <name evidence="1" type="ORF">LSI01_14770</name>
</gene>
<protein>
    <submittedName>
        <fullName evidence="2">HAD superfamily hydrolase</fullName>
    </submittedName>
    <submittedName>
        <fullName evidence="1">Sugar phosphate phosphatase</fullName>
    </submittedName>
</protein>
<dbReference type="InterPro" id="IPR036412">
    <property type="entry name" value="HAD-like_sf"/>
</dbReference>
<dbReference type="OrthoDB" id="9790031at2"/>
<dbReference type="SFLD" id="SFLDS00003">
    <property type="entry name" value="Haloacid_Dehalogenase"/>
    <property type="match status" value="1"/>
</dbReference>
<dbReference type="STRING" id="348151.IV55_GL001647"/>
<evidence type="ECO:0000313" key="2">
    <source>
        <dbReference type="EMBL" id="KRN95976.1"/>
    </source>
</evidence>
<comment type="caution">
    <text evidence="2">The sequence shown here is derived from an EMBL/GenBank/DDBJ whole genome shotgun (WGS) entry which is preliminary data.</text>
</comment>
<dbReference type="PROSITE" id="PS01229">
    <property type="entry name" value="COF_2"/>
    <property type="match status" value="1"/>
</dbReference>
<dbReference type="PANTHER" id="PTHR10000:SF8">
    <property type="entry name" value="HAD SUPERFAMILY HYDROLASE-LIKE, TYPE 3"/>
    <property type="match status" value="1"/>
</dbReference>
<dbReference type="AlphaFoldDB" id="A0A0R2L2C3"/>
<dbReference type="Pfam" id="PF08282">
    <property type="entry name" value="Hydrolase_3"/>
    <property type="match status" value="1"/>
</dbReference>
<name>A0A0R2L2C3_9LACO</name>
<dbReference type="NCBIfam" id="TIGR01484">
    <property type="entry name" value="HAD-SF-IIB"/>
    <property type="match status" value="1"/>
</dbReference>
<dbReference type="NCBIfam" id="TIGR00099">
    <property type="entry name" value="Cof-subfamily"/>
    <property type="match status" value="1"/>
</dbReference>
<dbReference type="InterPro" id="IPR006379">
    <property type="entry name" value="HAD-SF_hydro_IIB"/>
</dbReference>
<dbReference type="Gene3D" id="3.40.50.1000">
    <property type="entry name" value="HAD superfamily/HAD-like"/>
    <property type="match status" value="1"/>
</dbReference>
<sequence length="271" mass="29291">MKIKLIAIDIDGTLLNEKNELAQATIDAVTAARDAGIKVVLCTGRPLTGVKGYLDQLGLSGDDQYVVTFNGALAQTISGKVLVRHTLDYDQYRKLEQLSHQLGTHFHIETDQHIYTANKNISDYTIGEAFLVKMSVRYREVSEMPADLTVSKVMFIDHPAIINQAVSQLPAEFKDDFYFVQSEPFFLEAMNKAASKGNTITGLATDLGIDISEVMAIGDQGNDLSMIKAAGFGVAMGNGIDEVKAAAQAVTLPNSEDGVAAAIRKYALGDD</sequence>
<dbReference type="EMBL" id="BJUD01000035">
    <property type="protein sequence ID" value="GEK29166.1"/>
    <property type="molecule type" value="Genomic_DNA"/>
</dbReference>
<dbReference type="GO" id="GO:0000287">
    <property type="term" value="F:magnesium ion binding"/>
    <property type="evidence" value="ECO:0007669"/>
    <property type="project" value="TreeGrafter"/>
</dbReference>
<dbReference type="RefSeq" id="WP_057810143.1">
    <property type="nucleotide sequence ID" value="NZ_BJUD01000035.1"/>
</dbReference>
<dbReference type="InterPro" id="IPR000150">
    <property type="entry name" value="Cof"/>
</dbReference>
<dbReference type="NCBIfam" id="NF007806">
    <property type="entry name" value="PRK10513.1"/>
    <property type="match status" value="1"/>
</dbReference>
<dbReference type="SFLD" id="SFLDG01140">
    <property type="entry name" value="C2.B:_Phosphomannomutase_and_P"/>
    <property type="match status" value="1"/>
</dbReference>
<accession>A0A0R2L2C3</accession>
<evidence type="ECO:0000313" key="1">
    <source>
        <dbReference type="EMBL" id="GEK29166.1"/>
    </source>
</evidence>
<organism evidence="2 3">
    <name type="scientific">Furfurilactobacillus siliginis</name>
    <dbReference type="NCBI Taxonomy" id="348151"/>
    <lineage>
        <taxon>Bacteria</taxon>
        <taxon>Bacillati</taxon>
        <taxon>Bacillota</taxon>
        <taxon>Bacilli</taxon>
        <taxon>Lactobacillales</taxon>
        <taxon>Lactobacillaceae</taxon>
        <taxon>Furfurilactobacillus</taxon>
    </lineage>
</organism>
<dbReference type="CDD" id="cd07516">
    <property type="entry name" value="HAD_Pase"/>
    <property type="match status" value="1"/>
</dbReference>
<keyword evidence="2" id="KW-0378">Hydrolase</keyword>
<dbReference type="Proteomes" id="UP000051139">
    <property type="component" value="Unassembled WGS sequence"/>
</dbReference>
<dbReference type="PATRIC" id="fig|348151.3.peg.1699"/>
<reference evidence="1 4" key="2">
    <citation type="submission" date="2019-07" db="EMBL/GenBank/DDBJ databases">
        <title>Whole genome shotgun sequence of Lactobacillus siliginis NBRC 101315.</title>
        <authorList>
            <person name="Hosoyama A."/>
            <person name="Uohara A."/>
            <person name="Ohji S."/>
            <person name="Ichikawa N."/>
        </authorList>
    </citation>
    <scope>NUCLEOTIDE SEQUENCE [LARGE SCALE GENOMIC DNA]</scope>
    <source>
        <strain evidence="1 4">NBRC 101315</strain>
    </source>
</reference>
<dbReference type="SFLD" id="SFLDG01144">
    <property type="entry name" value="C2.B.4:_PGP_Like"/>
    <property type="match status" value="1"/>
</dbReference>
<dbReference type="PANTHER" id="PTHR10000">
    <property type="entry name" value="PHOSPHOSERINE PHOSPHATASE"/>
    <property type="match status" value="1"/>
</dbReference>
<dbReference type="GO" id="GO:0005829">
    <property type="term" value="C:cytosol"/>
    <property type="evidence" value="ECO:0007669"/>
    <property type="project" value="TreeGrafter"/>
</dbReference>